<reference evidence="3 4" key="1">
    <citation type="submission" date="2018-07" db="EMBL/GenBank/DDBJ databases">
        <title>New species, Clostridium PI-S10-A1B.</title>
        <authorList>
            <person name="Krishna G."/>
            <person name="Summeta K."/>
            <person name="Shikha S."/>
            <person name="Prabhu P.B."/>
            <person name="Suresh K."/>
        </authorList>
    </citation>
    <scope>NUCLEOTIDE SEQUENCE [LARGE SCALE GENOMIC DNA]</scope>
    <source>
        <strain evidence="3 4">PI-S10-A1B</strain>
    </source>
</reference>
<evidence type="ECO:0000313" key="5">
    <source>
        <dbReference type="Proteomes" id="UP001419084"/>
    </source>
</evidence>
<dbReference type="InterPro" id="IPR004027">
    <property type="entry name" value="SEC_C_motif"/>
</dbReference>
<sequence>MGAYQLKITIKGSKPPIWRRILVPEGITFESLHHMIQASFCWSGQYPYQFEFRSEKIRIASENIEHSGQYRYGLSTDSIDGHISKDSKITYVSFGSGSWEFVIQTEDYLNEYQDTAARVIKYKGESIPETCRSLEEYAGLMEASSDKGLEYDMAAVNLRLEQMADKSEDIIISDIFDCYDKNSIIEIAKRHHMDGYSKFKKEELVQRTISYILDENIMKPYFLCVRDCEMKAFEQVISGSTELNYLDAENMDYLYAGGYVTSGSDRCFLVAKEVIKAYEAFNTEEFQEERSRISRIGDYLCAANSLYAITPPSVILETFNKYEEKKLTSDELLNAYESLRPYRLMVTYIEGNFVDAALSEQKSYTKLLRTQKKVPYYIPTQQEIRFMADNSGFLMGGELSRLSQFLVSELSVPDEMIPLILRQVQAEISMGGQLQEVINDLEAAGILMESSEHMEKLAVIVTDIWNNTRMVQNRGHKPYEMAMRGFDEISIQRKNVQKIYPNDTCPCGSGKKYKKCCGKKA</sequence>
<feature type="domain" description="Plasmid pRiA4b Orf3-like" evidence="1">
    <location>
        <begin position="3"/>
        <end position="148"/>
    </location>
</feature>
<dbReference type="PANTHER" id="PTHR41878">
    <property type="entry name" value="LEXA REPRESSOR-RELATED"/>
    <property type="match status" value="1"/>
</dbReference>
<protein>
    <submittedName>
        <fullName evidence="3">Plasmid pRiA4b ORF-3 family protein</fullName>
    </submittedName>
</protein>
<organism evidence="3 4">
    <name type="scientific">Lacrimispora amygdalina</name>
    <dbReference type="NCBI Taxonomy" id="253257"/>
    <lineage>
        <taxon>Bacteria</taxon>
        <taxon>Bacillati</taxon>
        <taxon>Bacillota</taxon>
        <taxon>Clostridia</taxon>
        <taxon>Lachnospirales</taxon>
        <taxon>Lachnospiraceae</taxon>
        <taxon>Lacrimispora</taxon>
    </lineage>
</organism>
<dbReference type="Pfam" id="PF07929">
    <property type="entry name" value="PRiA4_ORF3"/>
    <property type="match status" value="1"/>
</dbReference>
<dbReference type="Pfam" id="PF02810">
    <property type="entry name" value="SEC-C"/>
    <property type="match status" value="1"/>
</dbReference>
<reference evidence="2 5" key="2">
    <citation type="journal article" date="2024" name="Int. J. Syst. Evol. Microbiol.">
        <title>Lacrimispora brassicae sp. nov. isolated from fermented cabbage, and proposal of Clostridium indicum Gundawar et al. 2019 and Clostridium methoxybenzovorans Mechichi et al. 1999 as heterotypic synonyms of Lacrimispora amygdalina (Parshina et al. 2003) Haas and Blanchard 2020 and Lacrimispora indolis (McClung and McCoy 1957) Haas and Blanchard 2020, respectively.</title>
        <authorList>
            <person name="Kobayashi H."/>
            <person name="Tanizawa Y."/>
            <person name="Sakamoto M."/>
            <person name="Ohkuma M."/>
            <person name="Tohno M."/>
        </authorList>
    </citation>
    <scope>NUCLEOTIDE SEQUENCE [LARGE SCALE GENOMIC DNA]</scope>
    <source>
        <strain evidence="2 5">DSM 12857</strain>
    </source>
</reference>
<evidence type="ECO:0000313" key="2">
    <source>
        <dbReference type="EMBL" id="GLB30227.1"/>
    </source>
</evidence>
<gene>
    <name evidence="3" type="ORF">DS742_25005</name>
    <name evidence="2" type="ORF">LAD12857_21500</name>
</gene>
<dbReference type="Gene3D" id="3.10.290.30">
    <property type="entry name" value="MM3350-like"/>
    <property type="match status" value="1"/>
</dbReference>
<dbReference type="EMBL" id="BRPJ01000036">
    <property type="protein sequence ID" value="GLB30227.1"/>
    <property type="molecule type" value="Genomic_DNA"/>
</dbReference>
<keyword evidence="5" id="KW-1185">Reference proteome</keyword>
<dbReference type="Proteomes" id="UP000260680">
    <property type="component" value="Unassembled WGS sequence"/>
</dbReference>
<accession>A0A3E2N5F4</accession>
<dbReference type="AlphaFoldDB" id="A0A3E2N5F4"/>
<dbReference type="InterPro" id="IPR024047">
    <property type="entry name" value="MM3350-like_sf"/>
</dbReference>
<proteinExistence type="predicted"/>
<comment type="caution">
    <text evidence="3">The sequence shown here is derived from an EMBL/GenBank/DDBJ whole genome shotgun (WGS) entry which is preliminary data.</text>
</comment>
<evidence type="ECO:0000259" key="1">
    <source>
        <dbReference type="Pfam" id="PF07929"/>
    </source>
</evidence>
<dbReference type="EMBL" id="QOHO01000101">
    <property type="protein sequence ID" value="RFZ76210.1"/>
    <property type="molecule type" value="Genomic_DNA"/>
</dbReference>
<dbReference type="PANTHER" id="PTHR41878:SF1">
    <property type="entry name" value="TNPR PROTEIN"/>
    <property type="match status" value="1"/>
</dbReference>
<dbReference type="RefSeq" id="WP_117419656.1">
    <property type="nucleotide sequence ID" value="NZ_BRPJ01000036.1"/>
</dbReference>
<dbReference type="OrthoDB" id="9801392at2"/>
<dbReference type="SUPFAM" id="SSF159941">
    <property type="entry name" value="MM3350-like"/>
    <property type="match status" value="1"/>
</dbReference>
<name>A0A3E2N5F4_9FIRM</name>
<evidence type="ECO:0000313" key="3">
    <source>
        <dbReference type="EMBL" id="RFZ76210.1"/>
    </source>
</evidence>
<dbReference type="Proteomes" id="UP001419084">
    <property type="component" value="Unassembled WGS sequence"/>
</dbReference>
<dbReference type="InterPro" id="IPR012912">
    <property type="entry name" value="Plasmid_pRiA4b_Orf3-like"/>
</dbReference>
<dbReference type="SUPFAM" id="SSF103642">
    <property type="entry name" value="Sec-C motif"/>
    <property type="match status" value="1"/>
</dbReference>
<dbReference type="Gene3D" id="3.10.450.50">
    <property type="match status" value="1"/>
</dbReference>
<evidence type="ECO:0000313" key="4">
    <source>
        <dbReference type="Proteomes" id="UP000260680"/>
    </source>
</evidence>